<dbReference type="InParanoid" id="A0A0C3DZA5"/>
<keyword evidence="1" id="KW-1133">Transmembrane helix</keyword>
<evidence type="ECO:0000313" key="3">
    <source>
        <dbReference type="Proteomes" id="UP000053989"/>
    </source>
</evidence>
<evidence type="ECO:0000313" key="2">
    <source>
        <dbReference type="EMBL" id="KIM61554.1"/>
    </source>
</evidence>
<reference evidence="2 3" key="1">
    <citation type="submission" date="2014-04" db="EMBL/GenBank/DDBJ databases">
        <authorList>
            <consortium name="DOE Joint Genome Institute"/>
            <person name="Kuo A."/>
            <person name="Kohler A."/>
            <person name="Nagy L.G."/>
            <person name="Floudas D."/>
            <person name="Copeland A."/>
            <person name="Barry K.W."/>
            <person name="Cichocki N."/>
            <person name="Veneault-Fourrey C."/>
            <person name="LaButti K."/>
            <person name="Lindquist E.A."/>
            <person name="Lipzen A."/>
            <person name="Lundell T."/>
            <person name="Morin E."/>
            <person name="Murat C."/>
            <person name="Sun H."/>
            <person name="Tunlid A."/>
            <person name="Henrissat B."/>
            <person name="Grigoriev I.V."/>
            <person name="Hibbett D.S."/>
            <person name="Martin F."/>
            <person name="Nordberg H.P."/>
            <person name="Cantor M.N."/>
            <person name="Hua S.X."/>
        </authorList>
    </citation>
    <scope>NUCLEOTIDE SEQUENCE [LARGE SCALE GENOMIC DNA]</scope>
    <source>
        <strain evidence="2 3">Foug A</strain>
    </source>
</reference>
<dbReference type="Proteomes" id="UP000053989">
    <property type="component" value="Unassembled WGS sequence"/>
</dbReference>
<keyword evidence="1" id="KW-0472">Membrane</keyword>
<gene>
    <name evidence="2" type="ORF">SCLCIDRAFT_122022</name>
</gene>
<dbReference type="EMBL" id="KN822051">
    <property type="protein sequence ID" value="KIM61554.1"/>
    <property type="molecule type" value="Genomic_DNA"/>
</dbReference>
<feature type="transmembrane region" description="Helical" evidence="1">
    <location>
        <begin position="127"/>
        <end position="149"/>
    </location>
</feature>
<protein>
    <submittedName>
        <fullName evidence="2">Uncharacterized protein</fullName>
    </submittedName>
</protein>
<dbReference type="HOGENOM" id="CLU_035509_14_2_1"/>
<organism evidence="2 3">
    <name type="scientific">Scleroderma citrinum Foug A</name>
    <dbReference type="NCBI Taxonomy" id="1036808"/>
    <lineage>
        <taxon>Eukaryota</taxon>
        <taxon>Fungi</taxon>
        <taxon>Dikarya</taxon>
        <taxon>Basidiomycota</taxon>
        <taxon>Agaricomycotina</taxon>
        <taxon>Agaricomycetes</taxon>
        <taxon>Agaricomycetidae</taxon>
        <taxon>Boletales</taxon>
        <taxon>Sclerodermatineae</taxon>
        <taxon>Sclerodermataceae</taxon>
        <taxon>Scleroderma</taxon>
    </lineage>
</organism>
<feature type="transmembrane region" description="Helical" evidence="1">
    <location>
        <begin position="170"/>
        <end position="193"/>
    </location>
</feature>
<sequence>MSRCDYLAVRDPHLQFITIKQIHRPIRHQNSRLGGFCYRVGSTRHDFNAIIQCSLAEVITVILQMRLYALYYRSKRLLVFMVTLSVAEVGIVLWILISNNLFVDEYHQGHDIEICAGPIFLTYDNNLWAPCFAFEAILALLAVWASIKYSKQQCSSKSARFNKSRLVDSLVRGNVIYFICPLVTFILFMTRAASLKIRWLSETLPLGAPIAISAGCRLILSIREAASSPRYLTSDTSRTMDAAGVIQDESCRGEDSRIA</sequence>
<dbReference type="OrthoDB" id="3349377at2759"/>
<keyword evidence="1" id="KW-0812">Transmembrane</keyword>
<accession>A0A0C3DZA5</accession>
<keyword evidence="3" id="KW-1185">Reference proteome</keyword>
<feature type="transmembrane region" description="Helical" evidence="1">
    <location>
        <begin position="199"/>
        <end position="220"/>
    </location>
</feature>
<proteinExistence type="predicted"/>
<reference evidence="3" key="2">
    <citation type="submission" date="2015-01" db="EMBL/GenBank/DDBJ databases">
        <title>Evolutionary Origins and Diversification of the Mycorrhizal Mutualists.</title>
        <authorList>
            <consortium name="DOE Joint Genome Institute"/>
            <consortium name="Mycorrhizal Genomics Consortium"/>
            <person name="Kohler A."/>
            <person name="Kuo A."/>
            <person name="Nagy L.G."/>
            <person name="Floudas D."/>
            <person name="Copeland A."/>
            <person name="Barry K.W."/>
            <person name="Cichocki N."/>
            <person name="Veneault-Fourrey C."/>
            <person name="LaButti K."/>
            <person name="Lindquist E.A."/>
            <person name="Lipzen A."/>
            <person name="Lundell T."/>
            <person name="Morin E."/>
            <person name="Murat C."/>
            <person name="Riley R."/>
            <person name="Ohm R."/>
            <person name="Sun H."/>
            <person name="Tunlid A."/>
            <person name="Henrissat B."/>
            <person name="Grigoriev I.V."/>
            <person name="Hibbett D.S."/>
            <person name="Martin F."/>
        </authorList>
    </citation>
    <scope>NUCLEOTIDE SEQUENCE [LARGE SCALE GENOMIC DNA]</scope>
    <source>
        <strain evidence="3">Foug A</strain>
    </source>
</reference>
<name>A0A0C3DZA5_9AGAM</name>
<evidence type="ECO:0000256" key="1">
    <source>
        <dbReference type="SAM" id="Phobius"/>
    </source>
</evidence>
<feature type="transmembrane region" description="Helical" evidence="1">
    <location>
        <begin position="77"/>
        <end position="97"/>
    </location>
</feature>
<dbReference type="AlphaFoldDB" id="A0A0C3DZA5"/>